<proteinExistence type="predicted"/>
<evidence type="ECO:0000313" key="2">
    <source>
        <dbReference type="EMBL" id="KFI44831.1"/>
    </source>
</evidence>
<dbReference type="EMBL" id="JGYP01000005">
    <property type="protein sequence ID" value="KFI44831.1"/>
    <property type="molecule type" value="Genomic_DNA"/>
</dbReference>
<evidence type="ECO:0000313" key="3">
    <source>
        <dbReference type="Proteomes" id="UP000029096"/>
    </source>
</evidence>
<dbReference type="OrthoDB" id="9757917at2"/>
<dbReference type="Proteomes" id="UP000029096">
    <property type="component" value="Unassembled WGS sequence"/>
</dbReference>
<dbReference type="Pfam" id="PF18741">
    <property type="entry name" value="MTES_1575"/>
    <property type="match status" value="1"/>
</dbReference>
<dbReference type="eggNOG" id="COG1112">
    <property type="taxonomic scope" value="Bacteria"/>
</dbReference>
<reference evidence="2 3" key="1">
    <citation type="submission" date="2014-03" db="EMBL/GenBank/DDBJ databases">
        <title>Genomics of Bifidobacteria.</title>
        <authorList>
            <person name="Ventura M."/>
            <person name="Milani C."/>
            <person name="Lugli G.A."/>
        </authorList>
    </citation>
    <scope>NUCLEOTIDE SEQUENCE [LARGE SCALE GENOMIC DNA]</scope>
    <source>
        <strain evidence="2 3">DSM 22767</strain>
    </source>
</reference>
<dbReference type="InterPro" id="IPR049468">
    <property type="entry name" value="Restrct_endonuc-II-like_dom"/>
</dbReference>
<accession>A0A086ZE81</accession>
<protein>
    <recommendedName>
        <fullName evidence="1">Restriction endonuclease type II-like domain-containing protein</fullName>
    </recommendedName>
</protein>
<dbReference type="RefSeq" id="WP_033520913.1">
    <property type="nucleotide sequence ID" value="NZ_JDUS01000004.1"/>
</dbReference>
<comment type="caution">
    <text evidence="2">The sequence shown here is derived from an EMBL/GenBank/DDBJ whole genome shotgun (WGS) entry which is preliminary data.</text>
</comment>
<evidence type="ECO:0000259" key="1">
    <source>
        <dbReference type="Pfam" id="PF18741"/>
    </source>
</evidence>
<sequence length="1205" mass="131330">MSGTNRTTSGIERMAQWRDEYREGLKPSPLEDVTQLAARLDLTHAHPTGVAQLFASGHTTLDSMFRDQGMLRAAGRRLERVLDDLAVKVRTFGVAELSLVVGVASFKDSNVPVLLYPVEAQRAADGRETGASIRFTGHVSLNPAFISSMRAAGVTIDERALFDGSNYPSGTPDTSTVFAALTKLASPVFPDFDIERAIVLGCFMDPTTRTLSEGGRIIDALKSKPSGNPALDALAGYGDAVKRLNGEQLPQYSPFDDDPHNEHEVGDVSNEVRNAAKLAASGHSLFIDVAPGDDSALDAAAIASRCVASNRSVLYVAGVSGQQKRFGHIMKTAGLDKLVLDLADGKAVAGLDRRLIEAVGFRPGAAASRFDQLSDELVGVRSRLTRYLGDLHGVDKQWGVSAYQTIQNLAKIAALPVHPATHVRLSAQTAHAIAPNMTQWGQKLRRAAQFGEFTIEPQDTVWYHASLYSDRDAVSAYRNVEDLLQRLLPELREQVSSTTQACGFPVPATVEDWGHQVRILRNLRRVLDVFQPEIFERDISGMIEASKPKAQRKSEGSQMGFWERRRRVKEAKSLLRPAAQVEDLNAALKVVDKQAAQWRTLVPHGGWPVLPPKLDAIIDTQEALMRSITSLDAVLNTTIAGGNLETMDLARLEERLKALYADRMALDTLPSRAQLERDFSAAGLDELIDDMRSRHVDINAVEAELQLSWWTTVFEDIVGSSAIISNQDGSALQSAVDRFEQVDVDHIGSIGPMVAQESTRRLCDLLFARTQEANRLHTLLAGSPRVPLTRARREYPEIVMAAKPVLSATPAALTVASDPGPLAQVVIIDAAAHLPALELLGILARARQVVVLAHGSTVTSSSLKALIGLLPRIASEPCPSRRDPKLCAFLSNHGYGIVRCDVATAAEQGRVRYHRVKGGGVPVLATGLVESSQQEISEVVATVKRRAAGFTVVPTDYLLAIVTLTPVFRSRLGAEFKSLAAKDESMARFLRHVRLLDIDQIAGLKATDVILSLSFAKTAHGRLLQQFGALESVGGDGEILDALALADRNLDIISAFGSEDMEDDRLHQPGPQLLKQLLVWAEKLHDESSRPQERITGGNVLVDDLAKRIRARGLNVAVHYGFDGGISIPLVVGLKDKPFCLAVLTDDANFMSIQSTRLRHRVLTQRLQSLGWSVMEVWSVGAFVNPDQEVDRVVGRIGQIYREVR</sequence>
<feature type="domain" description="Restriction endonuclease type II-like" evidence="1">
    <location>
        <begin position="1104"/>
        <end position="1196"/>
    </location>
</feature>
<dbReference type="STRING" id="1437606.BBOH_1560"/>
<gene>
    <name evidence="2" type="ORF">BBOH_1560</name>
</gene>
<dbReference type="AlphaFoldDB" id="A0A086ZE81"/>
<organism evidence="2 3">
    <name type="scientific">Bifidobacterium bohemicum DSM 22767</name>
    <dbReference type="NCBI Taxonomy" id="1437606"/>
    <lineage>
        <taxon>Bacteria</taxon>
        <taxon>Bacillati</taxon>
        <taxon>Actinomycetota</taxon>
        <taxon>Actinomycetes</taxon>
        <taxon>Bifidobacteriales</taxon>
        <taxon>Bifidobacteriaceae</taxon>
        <taxon>Bifidobacterium</taxon>
    </lineage>
</organism>
<name>A0A086ZE81_9BIFI</name>
<keyword evidence="3" id="KW-1185">Reference proteome</keyword>